<feature type="transmembrane region" description="Helical" evidence="13">
    <location>
        <begin position="353"/>
        <end position="373"/>
    </location>
</feature>
<evidence type="ECO:0000256" key="12">
    <source>
        <dbReference type="SAM" id="MobiDB-lite"/>
    </source>
</evidence>
<keyword evidence="5 13" id="KW-0812">Transmembrane</keyword>
<comment type="catalytic activity">
    <reaction evidence="10">
        <text>Mg(2+)(in) = Mg(2+)(out)</text>
        <dbReference type="Rhea" id="RHEA:29827"/>
        <dbReference type="ChEBI" id="CHEBI:18420"/>
    </reaction>
</comment>
<organism evidence="14 15">
    <name type="scientific">Geodermatophilus nigrescens</name>
    <dbReference type="NCBI Taxonomy" id="1070870"/>
    <lineage>
        <taxon>Bacteria</taxon>
        <taxon>Bacillati</taxon>
        <taxon>Actinomycetota</taxon>
        <taxon>Actinomycetes</taxon>
        <taxon>Geodermatophilales</taxon>
        <taxon>Geodermatophilaceae</taxon>
        <taxon>Geodermatophilus</taxon>
    </lineage>
</organism>
<dbReference type="STRING" id="1070870.SAMN05444351_0952"/>
<feature type="region of interest" description="Disordered" evidence="12">
    <location>
        <begin position="1"/>
        <end position="36"/>
    </location>
</feature>
<dbReference type="InterPro" id="IPR045863">
    <property type="entry name" value="CorA_TM1_TM2"/>
</dbReference>
<evidence type="ECO:0000256" key="6">
    <source>
        <dbReference type="ARBA" id="ARBA00022842"/>
    </source>
</evidence>
<feature type="transmembrane region" description="Helical" evidence="13">
    <location>
        <begin position="322"/>
        <end position="341"/>
    </location>
</feature>
<reference evidence="14 15" key="1">
    <citation type="submission" date="2016-11" db="EMBL/GenBank/DDBJ databases">
        <authorList>
            <person name="Jaros S."/>
            <person name="Januszkiewicz K."/>
            <person name="Wedrychowicz H."/>
        </authorList>
    </citation>
    <scope>NUCLEOTIDE SEQUENCE [LARGE SCALE GENOMIC DNA]</scope>
    <source>
        <strain evidence="14 15">DSM 45408</strain>
    </source>
</reference>
<dbReference type="OrthoDB" id="9803416at2"/>
<evidence type="ECO:0000313" key="15">
    <source>
        <dbReference type="Proteomes" id="UP000184471"/>
    </source>
</evidence>
<dbReference type="AlphaFoldDB" id="A0A1M5EVS4"/>
<evidence type="ECO:0000256" key="3">
    <source>
        <dbReference type="ARBA" id="ARBA00022448"/>
    </source>
</evidence>
<dbReference type="SUPFAM" id="SSF144083">
    <property type="entry name" value="Magnesium transport protein CorA, transmembrane region"/>
    <property type="match status" value="1"/>
</dbReference>
<dbReference type="GO" id="GO:0050897">
    <property type="term" value="F:cobalt ion binding"/>
    <property type="evidence" value="ECO:0007669"/>
    <property type="project" value="TreeGrafter"/>
</dbReference>
<evidence type="ECO:0000256" key="2">
    <source>
        <dbReference type="ARBA" id="ARBA00009765"/>
    </source>
</evidence>
<dbReference type="Pfam" id="PF01544">
    <property type="entry name" value="CorA"/>
    <property type="match status" value="1"/>
</dbReference>
<keyword evidence="4" id="KW-1003">Cell membrane</keyword>
<proteinExistence type="inferred from homology"/>
<dbReference type="PANTHER" id="PTHR46494">
    <property type="entry name" value="CORA FAMILY METAL ION TRANSPORTER (EUROFUNG)"/>
    <property type="match status" value="1"/>
</dbReference>
<gene>
    <name evidence="14" type="ORF">SAMN05444351_0952</name>
</gene>
<evidence type="ECO:0000256" key="11">
    <source>
        <dbReference type="ARBA" id="ARBA00045497"/>
    </source>
</evidence>
<comment type="similarity">
    <text evidence="2">Belongs to the CorA metal ion transporter (MIT) (TC 1.A.35) family.</text>
</comment>
<evidence type="ECO:0000256" key="5">
    <source>
        <dbReference type="ARBA" id="ARBA00022692"/>
    </source>
</evidence>
<keyword evidence="3" id="KW-0813">Transport</keyword>
<keyword evidence="9 13" id="KW-0472">Membrane</keyword>
<accession>A0A1M5EVS4</accession>
<dbReference type="EMBL" id="FQVX01000001">
    <property type="protein sequence ID" value="SHF83142.1"/>
    <property type="molecule type" value="Genomic_DNA"/>
</dbReference>
<protein>
    <submittedName>
        <fullName evidence="14">Magnesium transporter</fullName>
    </submittedName>
</protein>
<evidence type="ECO:0000256" key="1">
    <source>
        <dbReference type="ARBA" id="ARBA00004651"/>
    </source>
</evidence>
<dbReference type="Gene3D" id="1.20.58.340">
    <property type="entry name" value="Magnesium transport protein CorA, transmembrane region"/>
    <property type="match status" value="2"/>
</dbReference>
<dbReference type="Gene3D" id="3.30.460.20">
    <property type="entry name" value="CorA soluble domain-like"/>
    <property type="match status" value="1"/>
</dbReference>
<dbReference type="RefSeq" id="WP_073418879.1">
    <property type="nucleotide sequence ID" value="NZ_FQVX01000001.1"/>
</dbReference>
<comment type="subcellular location">
    <subcellularLocation>
        <location evidence="1">Cell membrane</location>
        <topology evidence="1">Multi-pass membrane protein</topology>
    </subcellularLocation>
</comment>
<keyword evidence="8" id="KW-0406">Ion transport</keyword>
<dbReference type="FunFam" id="1.20.58.340:FF:000004">
    <property type="entry name" value="Magnesium transport protein CorA"/>
    <property type="match status" value="1"/>
</dbReference>
<feature type="compositionally biased region" description="Pro residues" evidence="12">
    <location>
        <begin position="21"/>
        <end position="35"/>
    </location>
</feature>
<name>A0A1M5EVS4_9ACTN</name>
<evidence type="ECO:0000256" key="10">
    <source>
        <dbReference type="ARBA" id="ARBA00034269"/>
    </source>
</evidence>
<dbReference type="CDD" id="cd12830">
    <property type="entry name" value="MtCorA-like"/>
    <property type="match status" value="1"/>
</dbReference>
<dbReference type="Proteomes" id="UP000184471">
    <property type="component" value="Unassembled WGS sequence"/>
</dbReference>
<dbReference type="InterPro" id="IPR045861">
    <property type="entry name" value="CorA_cytoplasmic_dom"/>
</dbReference>
<dbReference type="GO" id="GO:0015095">
    <property type="term" value="F:magnesium ion transmembrane transporter activity"/>
    <property type="evidence" value="ECO:0007669"/>
    <property type="project" value="TreeGrafter"/>
</dbReference>
<dbReference type="PANTHER" id="PTHR46494:SF1">
    <property type="entry name" value="CORA FAMILY METAL ION TRANSPORTER (EUROFUNG)"/>
    <property type="match status" value="1"/>
</dbReference>
<evidence type="ECO:0000256" key="7">
    <source>
        <dbReference type="ARBA" id="ARBA00022989"/>
    </source>
</evidence>
<dbReference type="GO" id="GO:0000287">
    <property type="term" value="F:magnesium ion binding"/>
    <property type="evidence" value="ECO:0007669"/>
    <property type="project" value="TreeGrafter"/>
</dbReference>
<keyword evidence="6" id="KW-0460">Magnesium</keyword>
<dbReference type="GO" id="GO:0005886">
    <property type="term" value="C:plasma membrane"/>
    <property type="evidence" value="ECO:0007669"/>
    <property type="project" value="UniProtKB-SubCell"/>
</dbReference>
<evidence type="ECO:0000256" key="8">
    <source>
        <dbReference type="ARBA" id="ARBA00023065"/>
    </source>
</evidence>
<dbReference type="GO" id="GO:0015087">
    <property type="term" value="F:cobalt ion transmembrane transporter activity"/>
    <property type="evidence" value="ECO:0007669"/>
    <property type="project" value="TreeGrafter"/>
</dbReference>
<sequence>MADRRLAPLTALSTLGRRPRPPVVRPVPPPPPPAPVVRQSRLIDNAVYAGGRRIATPPSAAESHDWLTEGFDDRLVWLGLYRPEPAELGELAEQYGLPELAVEDAIQAHQRPKFERYGDTLFVVLKAARYLDAAEEVEFGELHLFLGRQFAITVRHSESPDLARVRRRLESEPDLLGRGSEAVLYAILDAVVDGYSPVVAGLANDIDEIETEVFRGDPGVSRRIYELSQEVLEFQRAAQPLTGILAAITAGFDKYGVDEELRSYLRDVADHVTQVTERIEAFRLQLRDILTVNATLVAQRQNDEIRELTEASIAQGEEVKKISAWAAILFAPTLVGTVYGMNFDDMPELSWHLGYPFALVLMLGVSLTLYAVFKRRDWI</sequence>
<keyword evidence="15" id="KW-1185">Reference proteome</keyword>
<evidence type="ECO:0000256" key="13">
    <source>
        <dbReference type="SAM" id="Phobius"/>
    </source>
</evidence>
<evidence type="ECO:0000256" key="9">
    <source>
        <dbReference type="ARBA" id="ARBA00023136"/>
    </source>
</evidence>
<dbReference type="InterPro" id="IPR002523">
    <property type="entry name" value="MgTranspt_CorA/ZnTranspt_ZntB"/>
</dbReference>
<comment type="function">
    <text evidence="11">Mediates influx of magnesium ions. Alternates between open and closed states. Activated by low cytoplasmic Mg(2+) levels. Inactive when cytoplasmic Mg(2+) levels are high.</text>
</comment>
<evidence type="ECO:0000256" key="4">
    <source>
        <dbReference type="ARBA" id="ARBA00022475"/>
    </source>
</evidence>
<dbReference type="SUPFAM" id="SSF143865">
    <property type="entry name" value="CorA soluble domain-like"/>
    <property type="match status" value="1"/>
</dbReference>
<keyword evidence="7 13" id="KW-1133">Transmembrane helix</keyword>
<evidence type="ECO:0000313" key="14">
    <source>
        <dbReference type="EMBL" id="SHF83142.1"/>
    </source>
</evidence>